<keyword evidence="3" id="KW-0677">Repeat</keyword>
<evidence type="ECO:0000256" key="6">
    <source>
        <dbReference type="ARBA" id="ARBA00023015"/>
    </source>
</evidence>
<dbReference type="SUPFAM" id="SSF57667">
    <property type="entry name" value="beta-beta-alpha zinc fingers"/>
    <property type="match status" value="1"/>
</dbReference>
<evidence type="ECO:0000313" key="11">
    <source>
        <dbReference type="EMBL" id="GBM91440.1"/>
    </source>
</evidence>
<organism evidence="11 12">
    <name type="scientific">Araneus ventricosus</name>
    <name type="common">Orbweaver spider</name>
    <name type="synonym">Epeira ventricosa</name>
    <dbReference type="NCBI Taxonomy" id="182803"/>
    <lineage>
        <taxon>Eukaryota</taxon>
        <taxon>Metazoa</taxon>
        <taxon>Ecdysozoa</taxon>
        <taxon>Arthropoda</taxon>
        <taxon>Chelicerata</taxon>
        <taxon>Arachnida</taxon>
        <taxon>Araneae</taxon>
        <taxon>Araneomorphae</taxon>
        <taxon>Entelegynae</taxon>
        <taxon>Araneoidea</taxon>
        <taxon>Araneidae</taxon>
        <taxon>Araneus</taxon>
    </lineage>
</organism>
<protein>
    <recommendedName>
        <fullName evidence="10">C2H2-type domain-containing protein</fullName>
    </recommendedName>
</protein>
<keyword evidence="5" id="KW-0862">Zinc</keyword>
<evidence type="ECO:0000256" key="7">
    <source>
        <dbReference type="ARBA" id="ARBA00023163"/>
    </source>
</evidence>
<dbReference type="PANTHER" id="PTHR24399:SF54">
    <property type="entry name" value="GASTRULA ZINC FINGER PROTEIN XLCGF26.1-LIKE-RELATED"/>
    <property type="match status" value="1"/>
</dbReference>
<sequence>MDVKCCIFCGIFSPSNEDCYCLLEAEEHNEGTEPHLDGFDNITYPNMYTHYNPMDFSMEDFENSNPDAQQSVCQSEGFLSVKNNLSENAAHDISLNASPIKTECGNLVEFIKQSGVSDFAFERAKTRSDVNQAQKIKDHKKSQIASTKVTQVDHTRDEIVNNKDPFIPVADEEAVSVAGPSEVHTQSHGNRTEKRFICDICGKGFRSNYNLLAHHRTHTGEKPFVCRTCVKGFTHRSTLTTHLRTHTGEKPFVNSGGEVDSCVVRELVNKYFILSWRRCQYHSRKKRGQKLKENFIYTASNISLKTATGEKVEIQGKLDAAIECGSRKFQHRIYVADITVPCILGLDFLQKFNFMVDLEKNEIRTGGKEIPLLSASAEHSKLCSVLAKEKTIIPARSECLIQGVPEVSGKFRYAVMDFPTQFSQKSVLWRPLVDLKREDIPIRVLNLDNKP</sequence>
<accession>A0A4Y2JN24</accession>
<evidence type="ECO:0000313" key="12">
    <source>
        <dbReference type="Proteomes" id="UP000499080"/>
    </source>
</evidence>
<name>A0A4Y2JN24_ARAVE</name>
<dbReference type="Proteomes" id="UP000499080">
    <property type="component" value="Unassembled WGS sequence"/>
</dbReference>
<evidence type="ECO:0000256" key="1">
    <source>
        <dbReference type="ARBA" id="ARBA00004123"/>
    </source>
</evidence>
<reference evidence="11 12" key="1">
    <citation type="journal article" date="2019" name="Sci. Rep.">
        <title>Orb-weaving spider Araneus ventricosus genome elucidates the spidroin gene catalogue.</title>
        <authorList>
            <person name="Kono N."/>
            <person name="Nakamura H."/>
            <person name="Ohtoshi R."/>
            <person name="Moran D.A.P."/>
            <person name="Shinohara A."/>
            <person name="Yoshida Y."/>
            <person name="Fujiwara M."/>
            <person name="Mori M."/>
            <person name="Tomita M."/>
            <person name="Arakawa K."/>
        </authorList>
    </citation>
    <scope>NUCLEOTIDE SEQUENCE [LARGE SCALE GENOMIC DNA]</scope>
</reference>
<dbReference type="GO" id="GO:0001817">
    <property type="term" value="P:regulation of cytokine production"/>
    <property type="evidence" value="ECO:0007669"/>
    <property type="project" value="TreeGrafter"/>
</dbReference>
<proteinExistence type="predicted"/>
<dbReference type="FunFam" id="3.30.160.60:FF:000478">
    <property type="entry name" value="Zinc finger protein 133"/>
    <property type="match status" value="1"/>
</dbReference>
<dbReference type="EMBL" id="BGPR01003705">
    <property type="protein sequence ID" value="GBM91440.1"/>
    <property type="molecule type" value="Genomic_DNA"/>
</dbReference>
<keyword evidence="6" id="KW-0805">Transcription regulation</keyword>
<dbReference type="OrthoDB" id="6435686at2759"/>
<feature type="domain" description="C2H2-type" evidence="10">
    <location>
        <begin position="196"/>
        <end position="223"/>
    </location>
</feature>
<dbReference type="PROSITE" id="PS00028">
    <property type="entry name" value="ZINC_FINGER_C2H2_1"/>
    <property type="match status" value="2"/>
</dbReference>
<evidence type="ECO:0000256" key="8">
    <source>
        <dbReference type="ARBA" id="ARBA00023242"/>
    </source>
</evidence>
<keyword evidence="12" id="KW-1185">Reference proteome</keyword>
<dbReference type="GO" id="GO:0001227">
    <property type="term" value="F:DNA-binding transcription repressor activity, RNA polymerase II-specific"/>
    <property type="evidence" value="ECO:0007669"/>
    <property type="project" value="TreeGrafter"/>
</dbReference>
<keyword evidence="8" id="KW-0539">Nucleus</keyword>
<evidence type="ECO:0000256" key="9">
    <source>
        <dbReference type="PROSITE-ProRule" id="PRU00042"/>
    </source>
</evidence>
<dbReference type="GO" id="GO:0000978">
    <property type="term" value="F:RNA polymerase II cis-regulatory region sequence-specific DNA binding"/>
    <property type="evidence" value="ECO:0007669"/>
    <property type="project" value="TreeGrafter"/>
</dbReference>
<evidence type="ECO:0000256" key="5">
    <source>
        <dbReference type="ARBA" id="ARBA00022833"/>
    </source>
</evidence>
<feature type="domain" description="C2H2-type" evidence="10">
    <location>
        <begin position="224"/>
        <end position="251"/>
    </location>
</feature>
<evidence type="ECO:0000256" key="2">
    <source>
        <dbReference type="ARBA" id="ARBA00022723"/>
    </source>
</evidence>
<dbReference type="InterPro" id="IPR021109">
    <property type="entry name" value="Peptidase_aspartic_dom_sf"/>
</dbReference>
<keyword evidence="7" id="KW-0804">Transcription</keyword>
<comment type="subcellular location">
    <subcellularLocation>
        <location evidence="1">Nucleus</location>
    </subcellularLocation>
</comment>
<dbReference type="InterPro" id="IPR013087">
    <property type="entry name" value="Znf_C2H2_type"/>
</dbReference>
<evidence type="ECO:0000256" key="4">
    <source>
        <dbReference type="ARBA" id="ARBA00022771"/>
    </source>
</evidence>
<comment type="caution">
    <text evidence="11">The sequence shown here is derived from an EMBL/GenBank/DDBJ whole genome shotgun (WGS) entry which is preliminary data.</text>
</comment>
<gene>
    <name evidence="11" type="ORF">AVEN_2388_1</name>
</gene>
<keyword evidence="2" id="KW-0479">Metal-binding</keyword>
<dbReference type="GO" id="GO:0002682">
    <property type="term" value="P:regulation of immune system process"/>
    <property type="evidence" value="ECO:0007669"/>
    <property type="project" value="TreeGrafter"/>
</dbReference>
<dbReference type="GO" id="GO:0008270">
    <property type="term" value="F:zinc ion binding"/>
    <property type="evidence" value="ECO:0007669"/>
    <property type="project" value="UniProtKB-KW"/>
</dbReference>
<dbReference type="InterPro" id="IPR036236">
    <property type="entry name" value="Znf_C2H2_sf"/>
</dbReference>
<evidence type="ECO:0000259" key="10">
    <source>
        <dbReference type="PROSITE" id="PS50157"/>
    </source>
</evidence>
<dbReference type="PROSITE" id="PS50157">
    <property type="entry name" value="ZINC_FINGER_C2H2_2"/>
    <property type="match status" value="2"/>
</dbReference>
<evidence type="ECO:0000256" key="3">
    <source>
        <dbReference type="ARBA" id="ARBA00022737"/>
    </source>
</evidence>
<dbReference type="Gene3D" id="2.40.70.10">
    <property type="entry name" value="Acid Proteases"/>
    <property type="match status" value="1"/>
</dbReference>
<dbReference type="AlphaFoldDB" id="A0A4Y2JN24"/>
<dbReference type="FunFam" id="3.30.160.60:FF:000303">
    <property type="entry name" value="Zinc finger protein 41"/>
    <property type="match status" value="1"/>
</dbReference>
<dbReference type="CDD" id="cd00303">
    <property type="entry name" value="retropepsin_like"/>
    <property type="match status" value="1"/>
</dbReference>
<dbReference type="Pfam" id="PF00096">
    <property type="entry name" value="zf-C2H2"/>
    <property type="match status" value="2"/>
</dbReference>
<dbReference type="PANTHER" id="PTHR24399">
    <property type="entry name" value="ZINC FINGER AND BTB DOMAIN-CONTAINING"/>
    <property type="match status" value="1"/>
</dbReference>
<dbReference type="SMART" id="SM00355">
    <property type="entry name" value="ZnF_C2H2"/>
    <property type="match status" value="2"/>
</dbReference>
<dbReference type="Gene3D" id="3.30.160.60">
    <property type="entry name" value="Classic Zinc Finger"/>
    <property type="match status" value="2"/>
</dbReference>
<keyword evidence="4 9" id="KW-0863">Zinc-finger</keyword>
<dbReference type="GO" id="GO:0005654">
    <property type="term" value="C:nucleoplasm"/>
    <property type="evidence" value="ECO:0007669"/>
    <property type="project" value="TreeGrafter"/>
</dbReference>